<protein>
    <submittedName>
        <fullName evidence="1">Uncharacterized protein</fullName>
    </submittedName>
</protein>
<dbReference type="AlphaFoldDB" id="A0AAD8IJV2"/>
<reference evidence="1" key="1">
    <citation type="submission" date="2023-02" db="EMBL/GenBank/DDBJ databases">
        <title>Genome of toxic invasive species Heracleum sosnowskyi carries increased number of genes despite the absence of recent whole-genome duplications.</title>
        <authorList>
            <person name="Schelkunov M."/>
            <person name="Shtratnikova V."/>
            <person name="Makarenko M."/>
            <person name="Klepikova A."/>
            <person name="Omelchenko D."/>
            <person name="Novikova G."/>
            <person name="Obukhova E."/>
            <person name="Bogdanov V."/>
            <person name="Penin A."/>
            <person name="Logacheva M."/>
        </authorList>
    </citation>
    <scope>NUCLEOTIDE SEQUENCE</scope>
    <source>
        <strain evidence="1">Hsosn_3</strain>
        <tissue evidence="1">Leaf</tissue>
    </source>
</reference>
<accession>A0AAD8IJV2</accession>
<dbReference type="Proteomes" id="UP001237642">
    <property type="component" value="Unassembled WGS sequence"/>
</dbReference>
<comment type="caution">
    <text evidence="1">The sequence shown here is derived from an EMBL/GenBank/DDBJ whole genome shotgun (WGS) entry which is preliminary data.</text>
</comment>
<gene>
    <name evidence="1" type="ORF">POM88_015258</name>
</gene>
<keyword evidence="2" id="KW-1185">Reference proteome</keyword>
<proteinExistence type="predicted"/>
<dbReference type="EMBL" id="JAUIZM010000004">
    <property type="protein sequence ID" value="KAK1387080.1"/>
    <property type="molecule type" value="Genomic_DNA"/>
</dbReference>
<organism evidence="1 2">
    <name type="scientific">Heracleum sosnowskyi</name>
    <dbReference type="NCBI Taxonomy" id="360622"/>
    <lineage>
        <taxon>Eukaryota</taxon>
        <taxon>Viridiplantae</taxon>
        <taxon>Streptophyta</taxon>
        <taxon>Embryophyta</taxon>
        <taxon>Tracheophyta</taxon>
        <taxon>Spermatophyta</taxon>
        <taxon>Magnoliopsida</taxon>
        <taxon>eudicotyledons</taxon>
        <taxon>Gunneridae</taxon>
        <taxon>Pentapetalae</taxon>
        <taxon>asterids</taxon>
        <taxon>campanulids</taxon>
        <taxon>Apiales</taxon>
        <taxon>Apiaceae</taxon>
        <taxon>Apioideae</taxon>
        <taxon>apioid superclade</taxon>
        <taxon>Tordylieae</taxon>
        <taxon>Tordyliinae</taxon>
        <taxon>Heracleum</taxon>
    </lineage>
</organism>
<name>A0AAD8IJV2_9APIA</name>
<reference evidence="1" key="2">
    <citation type="submission" date="2023-05" db="EMBL/GenBank/DDBJ databases">
        <authorList>
            <person name="Schelkunov M.I."/>
        </authorList>
    </citation>
    <scope>NUCLEOTIDE SEQUENCE</scope>
    <source>
        <strain evidence="1">Hsosn_3</strain>
        <tissue evidence="1">Leaf</tissue>
    </source>
</reference>
<evidence type="ECO:0000313" key="2">
    <source>
        <dbReference type="Proteomes" id="UP001237642"/>
    </source>
</evidence>
<sequence length="119" mass="13805">MKAQIDKITEISLNGHFCEFWFNIGYGGIRSITQKAKGIPDMYSGVQKEMVGNIWSMLITYCICLFCRRTTSRCYCTLLNASKKLWDIDSTLEGLEKAILKLKTEREVRLQQSERLQKK</sequence>
<evidence type="ECO:0000313" key="1">
    <source>
        <dbReference type="EMBL" id="KAK1387080.1"/>
    </source>
</evidence>